<organism evidence="1 2">
    <name type="scientific">Megalops atlanticus</name>
    <name type="common">Tarpon</name>
    <name type="synonym">Clupea gigantea</name>
    <dbReference type="NCBI Taxonomy" id="7932"/>
    <lineage>
        <taxon>Eukaryota</taxon>
        <taxon>Metazoa</taxon>
        <taxon>Chordata</taxon>
        <taxon>Craniata</taxon>
        <taxon>Vertebrata</taxon>
        <taxon>Euteleostomi</taxon>
        <taxon>Actinopterygii</taxon>
        <taxon>Neopterygii</taxon>
        <taxon>Teleostei</taxon>
        <taxon>Elopiformes</taxon>
        <taxon>Megalopidae</taxon>
        <taxon>Megalops</taxon>
    </lineage>
</organism>
<reference evidence="1" key="1">
    <citation type="submission" date="2021-01" db="EMBL/GenBank/DDBJ databases">
        <authorList>
            <person name="Zahm M."/>
            <person name="Roques C."/>
            <person name="Cabau C."/>
            <person name="Klopp C."/>
            <person name="Donnadieu C."/>
            <person name="Jouanno E."/>
            <person name="Lampietro C."/>
            <person name="Louis A."/>
            <person name="Herpin A."/>
            <person name="Echchiki A."/>
            <person name="Berthelot C."/>
            <person name="Parey E."/>
            <person name="Roest-Crollius H."/>
            <person name="Braasch I."/>
            <person name="Postlethwait J."/>
            <person name="Bobe J."/>
            <person name="Montfort J."/>
            <person name="Bouchez O."/>
            <person name="Begum T."/>
            <person name="Mejri S."/>
            <person name="Adams A."/>
            <person name="Chen W.-J."/>
            <person name="Guiguen Y."/>
        </authorList>
    </citation>
    <scope>NUCLEOTIDE SEQUENCE</scope>
    <source>
        <strain evidence="1">YG-15Mar2019-1</strain>
        <tissue evidence="1">Brain</tissue>
    </source>
</reference>
<gene>
    <name evidence="1" type="ORF">MATL_G00037860</name>
</gene>
<sequence>MFVIMSFDTGIFLRRSLPSACCERKQVKLPGQEAQPSATAWFCFERDKISNQPRCCPVEDPHREPHLDKE</sequence>
<proteinExistence type="predicted"/>
<dbReference type="Proteomes" id="UP001046870">
    <property type="component" value="Chromosome 2"/>
</dbReference>
<dbReference type="EMBL" id="JAFDVH010000002">
    <property type="protein sequence ID" value="KAG7488802.1"/>
    <property type="molecule type" value="Genomic_DNA"/>
</dbReference>
<comment type="caution">
    <text evidence="1">The sequence shown here is derived from an EMBL/GenBank/DDBJ whole genome shotgun (WGS) entry which is preliminary data.</text>
</comment>
<evidence type="ECO:0000313" key="2">
    <source>
        <dbReference type="Proteomes" id="UP001046870"/>
    </source>
</evidence>
<protein>
    <submittedName>
        <fullName evidence="1">Uncharacterized protein</fullName>
    </submittedName>
</protein>
<accession>A0A9D3QF34</accession>
<name>A0A9D3QF34_MEGAT</name>
<dbReference type="AlphaFoldDB" id="A0A9D3QF34"/>
<evidence type="ECO:0000313" key="1">
    <source>
        <dbReference type="EMBL" id="KAG7488802.1"/>
    </source>
</evidence>
<keyword evidence="2" id="KW-1185">Reference proteome</keyword>